<protein>
    <recommendedName>
        <fullName evidence="3">Peptidase aspartic putative domain-containing protein</fullName>
    </recommendedName>
</protein>
<sequence length="156" mass="17140">MLVIRQMTPRGSSSRKKFNVTSSVTQAQDTILLQTAKVCARDSTLPRLVRCLLDGGSQRTFVMEDTAKNLSCKGVGKETLNVQTFGAMGPCKQTLRRVELWTTSRHDTEAILIEALDGTSNMQWNSVHSTSCVEEDVRALRLADDAAASTDDNIGY</sequence>
<evidence type="ECO:0000313" key="1">
    <source>
        <dbReference type="EMBL" id="KAH9367591.1"/>
    </source>
</evidence>
<name>A0A9J6FXP7_HAELO</name>
<evidence type="ECO:0000313" key="2">
    <source>
        <dbReference type="Proteomes" id="UP000821853"/>
    </source>
</evidence>
<dbReference type="Proteomes" id="UP000821853">
    <property type="component" value="Chromosome 2"/>
</dbReference>
<dbReference type="EMBL" id="JABSTR010000004">
    <property type="protein sequence ID" value="KAH9367591.1"/>
    <property type="molecule type" value="Genomic_DNA"/>
</dbReference>
<keyword evidence="2" id="KW-1185">Reference proteome</keyword>
<dbReference type="AlphaFoldDB" id="A0A9J6FXP7"/>
<evidence type="ECO:0008006" key="3">
    <source>
        <dbReference type="Google" id="ProtNLM"/>
    </source>
</evidence>
<proteinExistence type="predicted"/>
<organism evidence="1 2">
    <name type="scientific">Haemaphysalis longicornis</name>
    <name type="common">Bush tick</name>
    <dbReference type="NCBI Taxonomy" id="44386"/>
    <lineage>
        <taxon>Eukaryota</taxon>
        <taxon>Metazoa</taxon>
        <taxon>Ecdysozoa</taxon>
        <taxon>Arthropoda</taxon>
        <taxon>Chelicerata</taxon>
        <taxon>Arachnida</taxon>
        <taxon>Acari</taxon>
        <taxon>Parasitiformes</taxon>
        <taxon>Ixodida</taxon>
        <taxon>Ixodoidea</taxon>
        <taxon>Ixodidae</taxon>
        <taxon>Haemaphysalinae</taxon>
        <taxon>Haemaphysalis</taxon>
    </lineage>
</organism>
<dbReference type="VEuPathDB" id="VectorBase:HLOH_041426"/>
<dbReference type="OrthoDB" id="6505652at2759"/>
<accession>A0A9J6FXP7</accession>
<gene>
    <name evidence="1" type="ORF">HPB48_009963</name>
</gene>
<comment type="caution">
    <text evidence="1">The sequence shown here is derived from an EMBL/GenBank/DDBJ whole genome shotgun (WGS) entry which is preliminary data.</text>
</comment>
<reference evidence="1 2" key="1">
    <citation type="journal article" date="2020" name="Cell">
        <title>Large-Scale Comparative Analyses of Tick Genomes Elucidate Their Genetic Diversity and Vector Capacities.</title>
        <authorList>
            <consortium name="Tick Genome and Microbiome Consortium (TIGMIC)"/>
            <person name="Jia N."/>
            <person name="Wang J."/>
            <person name="Shi W."/>
            <person name="Du L."/>
            <person name="Sun Y."/>
            <person name="Zhan W."/>
            <person name="Jiang J.F."/>
            <person name="Wang Q."/>
            <person name="Zhang B."/>
            <person name="Ji P."/>
            <person name="Bell-Sakyi L."/>
            <person name="Cui X.M."/>
            <person name="Yuan T.T."/>
            <person name="Jiang B.G."/>
            <person name="Yang W.F."/>
            <person name="Lam T.T."/>
            <person name="Chang Q.C."/>
            <person name="Ding S.J."/>
            <person name="Wang X.J."/>
            <person name="Zhu J.G."/>
            <person name="Ruan X.D."/>
            <person name="Zhao L."/>
            <person name="Wei J.T."/>
            <person name="Ye R.Z."/>
            <person name="Que T.C."/>
            <person name="Du C.H."/>
            <person name="Zhou Y.H."/>
            <person name="Cheng J.X."/>
            <person name="Dai P.F."/>
            <person name="Guo W.B."/>
            <person name="Han X.H."/>
            <person name="Huang E.J."/>
            <person name="Li L.F."/>
            <person name="Wei W."/>
            <person name="Gao Y.C."/>
            <person name="Liu J.Z."/>
            <person name="Shao H.Z."/>
            <person name="Wang X."/>
            <person name="Wang C.C."/>
            <person name="Yang T.C."/>
            <person name="Huo Q.B."/>
            <person name="Li W."/>
            <person name="Chen H.Y."/>
            <person name="Chen S.E."/>
            <person name="Zhou L.G."/>
            <person name="Ni X.B."/>
            <person name="Tian J.H."/>
            <person name="Sheng Y."/>
            <person name="Liu T."/>
            <person name="Pan Y.S."/>
            <person name="Xia L.Y."/>
            <person name="Li J."/>
            <person name="Zhao F."/>
            <person name="Cao W.C."/>
        </authorList>
    </citation>
    <scope>NUCLEOTIDE SEQUENCE [LARGE SCALE GENOMIC DNA]</scope>
    <source>
        <strain evidence="1">HaeL-2018</strain>
    </source>
</reference>